<sequence length="155" mass="18601">MRPNELLNFFKKYSEVLKDLYNVTDLNVNDWRYANNTYYLEDGWPLYSLTFEDDYVLLNNEDGGTITTFEWNNKLNKLMNFIHDNNDELHKIFPYFTSNIDEWELHEPYTWVANGGWELIQFCKNNVVAIMFYDDSIPEGFPEFITTINWSDSDE</sequence>
<proteinExistence type="predicted"/>
<organism evidence="1">
    <name type="scientific">Siphoviridae sp. ctX581</name>
    <dbReference type="NCBI Taxonomy" id="2826365"/>
    <lineage>
        <taxon>Viruses</taxon>
        <taxon>Duplodnaviria</taxon>
        <taxon>Heunggongvirae</taxon>
        <taxon>Uroviricota</taxon>
        <taxon>Caudoviricetes</taxon>
    </lineage>
</organism>
<protein>
    <submittedName>
        <fullName evidence="1">Uncharacterized protein</fullName>
    </submittedName>
</protein>
<evidence type="ECO:0000313" key="1">
    <source>
        <dbReference type="EMBL" id="DAD80374.1"/>
    </source>
</evidence>
<reference evidence="1" key="1">
    <citation type="journal article" date="2021" name="Proc. Natl. Acad. Sci. U.S.A.">
        <title>A Catalog of Tens of Thousands of Viruses from Human Metagenomes Reveals Hidden Associations with Chronic Diseases.</title>
        <authorList>
            <person name="Tisza M.J."/>
            <person name="Buck C.B."/>
        </authorList>
    </citation>
    <scope>NUCLEOTIDE SEQUENCE</scope>
    <source>
        <strain evidence="1">CtX581</strain>
    </source>
</reference>
<accession>A0A8S5MDQ5</accession>
<dbReference type="EMBL" id="BK014883">
    <property type="protein sequence ID" value="DAD80374.1"/>
    <property type="molecule type" value="Genomic_DNA"/>
</dbReference>
<name>A0A8S5MDQ5_9CAUD</name>